<keyword evidence="1" id="KW-0732">Signal</keyword>
<dbReference type="PROSITE" id="PS51318">
    <property type="entry name" value="TAT"/>
    <property type="match status" value="1"/>
</dbReference>
<dbReference type="AlphaFoldDB" id="A0A6L7EZ42"/>
<name>A0A6L7EZ42_9ACTN</name>
<accession>A0A6L7EZ42</accession>
<organism evidence="2 3">
    <name type="scientific">Nocardioides flavescens</name>
    <dbReference type="NCBI Taxonomy" id="2691959"/>
    <lineage>
        <taxon>Bacteria</taxon>
        <taxon>Bacillati</taxon>
        <taxon>Actinomycetota</taxon>
        <taxon>Actinomycetes</taxon>
        <taxon>Propionibacteriales</taxon>
        <taxon>Nocardioidaceae</taxon>
        <taxon>Nocardioides</taxon>
    </lineage>
</organism>
<evidence type="ECO:0000256" key="1">
    <source>
        <dbReference type="SAM" id="SignalP"/>
    </source>
</evidence>
<comment type="caution">
    <text evidence="2">The sequence shown here is derived from an EMBL/GenBank/DDBJ whole genome shotgun (WGS) entry which is preliminary data.</text>
</comment>
<keyword evidence="3" id="KW-1185">Reference proteome</keyword>
<proteinExistence type="predicted"/>
<reference evidence="2 3" key="1">
    <citation type="submission" date="2019-12" db="EMBL/GenBank/DDBJ databases">
        <authorList>
            <person name="Kun Z."/>
        </authorList>
    </citation>
    <scope>NUCLEOTIDE SEQUENCE [LARGE SCALE GENOMIC DNA]</scope>
    <source>
        <strain evidence="2 3">YIM 123512</strain>
    </source>
</reference>
<evidence type="ECO:0000313" key="2">
    <source>
        <dbReference type="EMBL" id="MXG89569.1"/>
    </source>
</evidence>
<gene>
    <name evidence="2" type="ORF">GRQ65_08405</name>
</gene>
<dbReference type="InterPro" id="IPR013783">
    <property type="entry name" value="Ig-like_fold"/>
</dbReference>
<evidence type="ECO:0000313" key="3">
    <source>
        <dbReference type="Proteomes" id="UP000473325"/>
    </source>
</evidence>
<dbReference type="Proteomes" id="UP000473325">
    <property type="component" value="Unassembled WGS sequence"/>
</dbReference>
<dbReference type="GO" id="GO:0005975">
    <property type="term" value="P:carbohydrate metabolic process"/>
    <property type="evidence" value="ECO:0007669"/>
    <property type="project" value="UniProtKB-ARBA"/>
</dbReference>
<feature type="signal peptide" evidence="1">
    <location>
        <begin position="1"/>
        <end position="33"/>
    </location>
</feature>
<dbReference type="RefSeq" id="WP_160877116.1">
    <property type="nucleotide sequence ID" value="NZ_WUEK01000004.1"/>
</dbReference>
<protein>
    <recommendedName>
        <fullName evidence="4">Bacterial Ig-like domain-containing protein</fullName>
    </recommendedName>
</protein>
<feature type="chain" id="PRO_5026795600" description="Bacterial Ig-like domain-containing protein" evidence="1">
    <location>
        <begin position="34"/>
        <end position="306"/>
    </location>
</feature>
<dbReference type="EMBL" id="WUEK01000004">
    <property type="protein sequence ID" value="MXG89569.1"/>
    <property type="molecule type" value="Genomic_DNA"/>
</dbReference>
<sequence>MSLNRLSRLLVSGAAATALTAGGLAVTATPAQAATATGSASYTCVNPLGGLLPGPLSALGNSFTLPAKFTLQNLPETLTANVPVPAGVPIVGTFSLPSNLNGGLLGPLVTSLSLTLNNALGGTPLAPVSTQFSGVATQVSNGEAQITGTLGAFTPSADGLPLPIPTSFDASLLTGVLAPLGVKCTYNPGTAVFTGGTGGTGTGTGTGGISVAKQGATIKAKGKKKIKLGQKAVVTVKVKTSAGQKGVGQVKVKAKGQKAKVKNLKNGKIRFVIKKLRAGKQKIKFTFLGNSYTNAAKKSFVVRVMR</sequence>
<evidence type="ECO:0008006" key="4">
    <source>
        <dbReference type="Google" id="ProtNLM"/>
    </source>
</evidence>
<dbReference type="Gene3D" id="2.60.40.10">
    <property type="entry name" value="Immunoglobulins"/>
    <property type="match status" value="1"/>
</dbReference>
<dbReference type="InterPro" id="IPR006311">
    <property type="entry name" value="TAT_signal"/>
</dbReference>